<dbReference type="RefSeq" id="WP_200246294.1">
    <property type="nucleotide sequence ID" value="NZ_JAENHK010000010.1"/>
</dbReference>
<feature type="transmembrane region" description="Helical" evidence="5">
    <location>
        <begin position="50"/>
        <end position="68"/>
    </location>
</feature>
<proteinExistence type="predicted"/>
<comment type="caution">
    <text evidence="6">The sequence shown here is derived from an EMBL/GenBank/DDBJ whole genome shotgun (WGS) entry which is preliminary data.</text>
</comment>
<sequence>MKLNLNRTFYWISFAWYIYIIGPAAVKKIIQWQQMMDSMQSLGFDKNWTIGIGIMETIGVVVVLAGLLKPTLRTLGVLFLFPFAIGAFTAHMAHQEYHHFYNSLIMCVLSAVLLVLDKRIKIFTHEDKSNVVSSIH</sequence>
<keyword evidence="3 5" id="KW-1133">Transmembrane helix</keyword>
<feature type="transmembrane region" description="Helical" evidence="5">
    <location>
        <begin position="75"/>
        <end position="93"/>
    </location>
</feature>
<dbReference type="Proteomes" id="UP000628669">
    <property type="component" value="Unassembled WGS sequence"/>
</dbReference>
<evidence type="ECO:0000256" key="1">
    <source>
        <dbReference type="ARBA" id="ARBA00004141"/>
    </source>
</evidence>
<gene>
    <name evidence="6" type="ORF">JHL15_12885</name>
</gene>
<dbReference type="InterPro" id="IPR032808">
    <property type="entry name" value="DoxX"/>
</dbReference>
<comment type="subcellular location">
    <subcellularLocation>
        <location evidence="1">Membrane</location>
        <topology evidence="1">Multi-pass membrane protein</topology>
    </subcellularLocation>
</comment>
<keyword evidence="7" id="KW-1185">Reference proteome</keyword>
<name>A0ABS1FW62_9FLAO</name>
<evidence type="ECO:0000256" key="3">
    <source>
        <dbReference type="ARBA" id="ARBA00022989"/>
    </source>
</evidence>
<protein>
    <submittedName>
        <fullName evidence="6">DoxX family protein</fullName>
    </submittedName>
</protein>
<evidence type="ECO:0000256" key="2">
    <source>
        <dbReference type="ARBA" id="ARBA00022692"/>
    </source>
</evidence>
<evidence type="ECO:0000256" key="5">
    <source>
        <dbReference type="SAM" id="Phobius"/>
    </source>
</evidence>
<evidence type="ECO:0000313" key="6">
    <source>
        <dbReference type="EMBL" id="MBK1896655.1"/>
    </source>
</evidence>
<organism evidence="6 7">
    <name type="scientific">Chryseobacterium paridis</name>
    <dbReference type="NCBI Taxonomy" id="2800328"/>
    <lineage>
        <taxon>Bacteria</taxon>
        <taxon>Pseudomonadati</taxon>
        <taxon>Bacteroidota</taxon>
        <taxon>Flavobacteriia</taxon>
        <taxon>Flavobacteriales</taxon>
        <taxon>Weeksellaceae</taxon>
        <taxon>Chryseobacterium group</taxon>
        <taxon>Chryseobacterium</taxon>
    </lineage>
</organism>
<keyword evidence="2 5" id="KW-0812">Transmembrane</keyword>
<keyword evidence="4 5" id="KW-0472">Membrane</keyword>
<feature type="transmembrane region" description="Helical" evidence="5">
    <location>
        <begin position="99"/>
        <end position="116"/>
    </location>
</feature>
<dbReference type="Pfam" id="PF13564">
    <property type="entry name" value="DoxX_2"/>
    <property type="match status" value="1"/>
</dbReference>
<feature type="transmembrane region" description="Helical" evidence="5">
    <location>
        <begin position="9"/>
        <end position="30"/>
    </location>
</feature>
<dbReference type="EMBL" id="JAENHK010000010">
    <property type="protein sequence ID" value="MBK1896655.1"/>
    <property type="molecule type" value="Genomic_DNA"/>
</dbReference>
<evidence type="ECO:0000256" key="4">
    <source>
        <dbReference type="ARBA" id="ARBA00023136"/>
    </source>
</evidence>
<accession>A0ABS1FW62</accession>
<reference evidence="7" key="1">
    <citation type="submission" date="2021-01" db="EMBL/GenBank/DDBJ databases">
        <title>Genome public.</title>
        <authorList>
            <person name="Liu C."/>
            <person name="Sun Q."/>
        </authorList>
    </citation>
    <scope>NUCLEOTIDE SEQUENCE [LARGE SCALE GENOMIC DNA]</scope>
    <source>
        <strain evidence="7">YIM B02567</strain>
    </source>
</reference>
<evidence type="ECO:0000313" key="7">
    <source>
        <dbReference type="Proteomes" id="UP000628669"/>
    </source>
</evidence>